<dbReference type="PANTHER" id="PTHR42945:SF9">
    <property type="entry name" value="HISTIDINE BIOSYNTHESIS BIFUNCTIONAL PROTEIN HISIE"/>
    <property type="match status" value="1"/>
</dbReference>
<dbReference type="HAMAP" id="MF_01020">
    <property type="entry name" value="HisE"/>
    <property type="match status" value="1"/>
</dbReference>
<evidence type="ECO:0000256" key="1">
    <source>
        <dbReference type="ARBA" id="ARBA00001460"/>
    </source>
</evidence>
<dbReference type="CDD" id="cd11534">
    <property type="entry name" value="NTP-PPase_HisIE_like"/>
    <property type="match status" value="1"/>
</dbReference>
<dbReference type="GO" id="GO:0004636">
    <property type="term" value="F:phosphoribosyl-ATP diphosphatase activity"/>
    <property type="evidence" value="ECO:0007669"/>
    <property type="project" value="UniProtKB-UniRule"/>
</dbReference>
<sequence>MAVTDLGEVLAEVYQVVLERKAALPEGSYTTYLFTKGQDKILKKVGEEAAEVIIGSKNQDKSEVIYETADLLYHLLVLLGFHEISLEEIALELLNRR</sequence>
<evidence type="ECO:0000256" key="8">
    <source>
        <dbReference type="ARBA" id="ARBA00022840"/>
    </source>
</evidence>
<evidence type="ECO:0000313" key="12">
    <source>
        <dbReference type="Proteomes" id="UP000323521"/>
    </source>
</evidence>
<comment type="subcellular location">
    <subcellularLocation>
        <location evidence="2 10">Cytoplasm</location>
    </subcellularLocation>
</comment>
<name>A0A3G1KLX9_FORW1</name>
<keyword evidence="8 10" id="KW-0067">ATP-binding</keyword>
<accession>A0A3G1KLX9</accession>
<dbReference type="NCBIfam" id="TIGR03188">
    <property type="entry name" value="histidine_hisI"/>
    <property type="match status" value="1"/>
</dbReference>
<dbReference type="InterPro" id="IPR008179">
    <property type="entry name" value="HisE"/>
</dbReference>
<keyword evidence="6 10" id="KW-0547">Nucleotide-binding</keyword>
<comment type="similarity">
    <text evidence="10">Belongs to the PRA-PH family.</text>
</comment>
<keyword evidence="9 10" id="KW-0368">Histidine biosynthesis</keyword>
<keyword evidence="7 10" id="KW-0378">Hydrolase</keyword>
<protein>
    <recommendedName>
        <fullName evidence="10">Phosphoribosyl-ATP pyrophosphatase</fullName>
        <shortName evidence="10">PRA-PH</shortName>
        <ecNumber evidence="10">3.6.1.31</ecNumber>
    </recommendedName>
</protein>
<dbReference type="Pfam" id="PF01503">
    <property type="entry name" value="PRA-PH"/>
    <property type="match status" value="1"/>
</dbReference>
<dbReference type="SUPFAM" id="SSF101386">
    <property type="entry name" value="all-alpha NTP pyrophosphatases"/>
    <property type="match status" value="1"/>
</dbReference>
<evidence type="ECO:0000313" key="11">
    <source>
        <dbReference type="EMBL" id="ATW23408.1"/>
    </source>
</evidence>
<evidence type="ECO:0000256" key="4">
    <source>
        <dbReference type="ARBA" id="ARBA00022490"/>
    </source>
</evidence>
<dbReference type="AlphaFoldDB" id="A0A3G1KLX9"/>
<evidence type="ECO:0000256" key="3">
    <source>
        <dbReference type="ARBA" id="ARBA00005204"/>
    </source>
</evidence>
<dbReference type="PANTHER" id="PTHR42945">
    <property type="entry name" value="HISTIDINE BIOSYNTHESIS BIFUNCTIONAL PROTEIN"/>
    <property type="match status" value="1"/>
</dbReference>
<keyword evidence="12" id="KW-1185">Reference proteome</keyword>
<dbReference type="GO" id="GO:0000105">
    <property type="term" value="P:L-histidine biosynthetic process"/>
    <property type="evidence" value="ECO:0007669"/>
    <property type="project" value="UniProtKB-UniRule"/>
</dbReference>
<comment type="pathway">
    <text evidence="3 10">Amino-acid biosynthesis; L-histidine biosynthesis; L-histidine from 5-phospho-alpha-D-ribose 1-diphosphate: step 2/9.</text>
</comment>
<reference evidence="11 12" key="1">
    <citation type="submission" date="2016-10" db="EMBL/GenBank/DDBJ databases">
        <title>Complete Genome Sequence of Peptococcaceae strain DCMF.</title>
        <authorList>
            <person name="Edwards R.J."/>
            <person name="Holland S.I."/>
            <person name="Deshpande N.P."/>
            <person name="Wong Y.K."/>
            <person name="Ertan H."/>
            <person name="Manefield M."/>
            <person name="Russell T.L."/>
            <person name="Lee M.J."/>
        </authorList>
    </citation>
    <scope>NUCLEOTIDE SEQUENCE [LARGE SCALE GENOMIC DNA]</scope>
    <source>
        <strain evidence="11 12">DCMF</strain>
    </source>
</reference>
<dbReference type="RefSeq" id="WP_148132547.1">
    <property type="nucleotide sequence ID" value="NZ_CP017634.1"/>
</dbReference>
<comment type="catalytic activity">
    <reaction evidence="1 10">
        <text>1-(5-phospho-beta-D-ribosyl)-ATP + H2O = 1-(5-phospho-beta-D-ribosyl)-5'-AMP + diphosphate + H(+)</text>
        <dbReference type="Rhea" id="RHEA:22828"/>
        <dbReference type="ChEBI" id="CHEBI:15377"/>
        <dbReference type="ChEBI" id="CHEBI:15378"/>
        <dbReference type="ChEBI" id="CHEBI:33019"/>
        <dbReference type="ChEBI" id="CHEBI:59457"/>
        <dbReference type="ChEBI" id="CHEBI:73183"/>
        <dbReference type="EC" id="3.6.1.31"/>
    </reaction>
</comment>
<evidence type="ECO:0000256" key="5">
    <source>
        <dbReference type="ARBA" id="ARBA00022605"/>
    </source>
</evidence>
<gene>
    <name evidence="10" type="primary">hisE</name>
    <name evidence="11" type="ORF">DCMF_00115</name>
</gene>
<keyword evidence="4 10" id="KW-0963">Cytoplasm</keyword>
<dbReference type="KEGG" id="fwa:DCMF_00115"/>
<dbReference type="Proteomes" id="UP000323521">
    <property type="component" value="Chromosome"/>
</dbReference>
<evidence type="ECO:0000256" key="7">
    <source>
        <dbReference type="ARBA" id="ARBA00022801"/>
    </source>
</evidence>
<dbReference type="EC" id="3.6.1.31" evidence="10"/>
<proteinExistence type="inferred from homology"/>
<keyword evidence="5 10" id="KW-0028">Amino-acid biosynthesis</keyword>
<dbReference type="OrthoDB" id="9795769at2"/>
<dbReference type="GO" id="GO:0005737">
    <property type="term" value="C:cytoplasm"/>
    <property type="evidence" value="ECO:0007669"/>
    <property type="project" value="UniProtKB-SubCell"/>
</dbReference>
<dbReference type="NCBIfam" id="NF001611">
    <property type="entry name" value="PRK00400.1-3"/>
    <property type="match status" value="1"/>
</dbReference>
<dbReference type="Gene3D" id="1.10.287.1080">
    <property type="entry name" value="MazG-like"/>
    <property type="match status" value="1"/>
</dbReference>
<dbReference type="GO" id="GO:0005524">
    <property type="term" value="F:ATP binding"/>
    <property type="evidence" value="ECO:0007669"/>
    <property type="project" value="UniProtKB-KW"/>
</dbReference>
<evidence type="ECO:0000256" key="6">
    <source>
        <dbReference type="ARBA" id="ARBA00022741"/>
    </source>
</evidence>
<dbReference type="EMBL" id="CP017634">
    <property type="protein sequence ID" value="ATW23408.1"/>
    <property type="molecule type" value="Genomic_DNA"/>
</dbReference>
<organism evidence="11 12">
    <name type="scientific">Formimonas warabiya</name>
    <dbReference type="NCBI Taxonomy" id="1761012"/>
    <lineage>
        <taxon>Bacteria</taxon>
        <taxon>Bacillati</taxon>
        <taxon>Bacillota</taxon>
        <taxon>Clostridia</taxon>
        <taxon>Eubacteriales</taxon>
        <taxon>Peptococcaceae</taxon>
        <taxon>Candidatus Formimonas</taxon>
    </lineage>
</organism>
<dbReference type="InterPro" id="IPR021130">
    <property type="entry name" value="PRib-ATP_PPHydrolase-like"/>
</dbReference>
<dbReference type="UniPathway" id="UPA00031">
    <property type="reaction ID" value="UER00007"/>
</dbReference>
<evidence type="ECO:0000256" key="2">
    <source>
        <dbReference type="ARBA" id="ARBA00004496"/>
    </source>
</evidence>
<evidence type="ECO:0000256" key="10">
    <source>
        <dbReference type="HAMAP-Rule" id="MF_01020"/>
    </source>
</evidence>
<evidence type="ECO:0000256" key="9">
    <source>
        <dbReference type="ARBA" id="ARBA00023102"/>
    </source>
</evidence>